<proteinExistence type="predicted"/>
<dbReference type="AlphaFoldDB" id="A0A5J4UDC5"/>
<dbReference type="EMBL" id="SNRW01017847">
    <property type="protein sequence ID" value="KAA6367921.1"/>
    <property type="molecule type" value="Genomic_DNA"/>
</dbReference>
<organism evidence="1 2">
    <name type="scientific">Streblomastix strix</name>
    <dbReference type="NCBI Taxonomy" id="222440"/>
    <lineage>
        <taxon>Eukaryota</taxon>
        <taxon>Metamonada</taxon>
        <taxon>Preaxostyla</taxon>
        <taxon>Oxymonadida</taxon>
        <taxon>Streblomastigidae</taxon>
        <taxon>Streblomastix</taxon>
    </lineage>
</organism>
<sequence>MKKVFELKRLIMEKQHLKQIVFYLMRKEEIVLEKVKEKKQLKETMMGNYLFANEEIQMMKQKEKEMQIIWEIIRLKVKVEIDLIVIAIIDQ</sequence>
<dbReference type="Proteomes" id="UP000324800">
    <property type="component" value="Unassembled WGS sequence"/>
</dbReference>
<evidence type="ECO:0000313" key="1">
    <source>
        <dbReference type="EMBL" id="KAA6367921.1"/>
    </source>
</evidence>
<name>A0A5J4UDC5_9EUKA</name>
<gene>
    <name evidence="1" type="ORF">EZS28_036552</name>
</gene>
<accession>A0A5J4UDC5</accession>
<evidence type="ECO:0000313" key="2">
    <source>
        <dbReference type="Proteomes" id="UP000324800"/>
    </source>
</evidence>
<reference evidence="1 2" key="1">
    <citation type="submission" date="2019-03" db="EMBL/GenBank/DDBJ databases">
        <title>Single cell metagenomics reveals metabolic interactions within the superorganism composed of flagellate Streblomastix strix and complex community of Bacteroidetes bacteria on its surface.</title>
        <authorList>
            <person name="Treitli S.C."/>
            <person name="Kolisko M."/>
            <person name="Husnik F."/>
            <person name="Keeling P."/>
            <person name="Hampl V."/>
        </authorList>
    </citation>
    <scope>NUCLEOTIDE SEQUENCE [LARGE SCALE GENOMIC DNA]</scope>
    <source>
        <strain evidence="1">ST1C</strain>
    </source>
</reference>
<comment type="caution">
    <text evidence="1">The sequence shown here is derived from an EMBL/GenBank/DDBJ whole genome shotgun (WGS) entry which is preliminary data.</text>
</comment>
<protein>
    <submittedName>
        <fullName evidence="1">Uncharacterized protein</fullName>
    </submittedName>
</protein>